<evidence type="ECO:0000313" key="2">
    <source>
        <dbReference type="Proteomes" id="UP000322667"/>
    </source>
</evidence>
<proteinExistence type="predicted"/>
<dbReference type="Proteomes" id="UP000322667">
    <property type="component" value="Chromosome D13"/>
</dbReference>
<reference evidence="1 2" key="1">
    <citation type="submission" date="2019-07" db="EMBL/GenBank/DDBJ databases">
        <title>WGS assembly of Gossypium tomentosum.</title>
        <authorList>
            <person name="Chen Z.J."/>
            <person name="Sreedasyam A."/>
            <person name="Ando A."/>
            <person name="Song Q."/>
            <person name="De L."/>
            <person name="Hulse-Kemp A."/>
            <person name="Ding M."/>
            <person name="Ye W."/>
            <person name="Kirkbride R."/>
            <person name="Jenkins J."/>
            <person name="Plott C."/>
            <person name="Lovell J."/>
            <person name="Lin Y.-M."/>
            <person name="Vaughn R."/>
            <person name="Liu B."/>
            <person name="Li W."/>
            <person name="Simpson S."/>
            <person name="Scheffler B."/>
            <person name="Saski C."/>
            <person name="Grover C."/>
            <person name="Hu G."/>
            <person name="Conover J."/>
            <person name="Carlson J."/>
            <person name="Shu S."/>
            <person name="Boston L."/>
            <person name="Williams M."/>
            <person name="Peterson D."/>
            <person name="Mcgee K."/>
            <person name="Jones D."/>
            <person name="Wendel J."/>
            <person name="Stelly D."/>
            <person name="Grimwood J."/>
            <person name="Schmutz J."/>
        </authorList>
    </citation>
    <scope>NUCLEOTIDE SEQUENCE [LARGE SCALE GENOMIC DNA]</scope>
    <source>
        <strain evidence="1">7179.01</strain>
    </source>
</reference>
<name>A0A5D2I1J3_GOSTO</name>
<sequence>MFRNKNLSVPIVDDCRLTRRFYEMHIKKFGVKDQDMPVMDGLEATKQLRGMGVNCRIDGVTSISSQDESSLAKCKVSWCR</sequence>
<protein>
    <recommendedName>
        <fullName evidence="3">Response regulatory domain-containing protein</fullName>
    </recommendedName>
</protein>
<gene>
    <name evidence="1" type="ORF">ES332_D13G210000v1</name>
</gene>
<dbReference type="InterPro" id="IPR011006">
    <property type="entry name" value="CheY-like_superfamily"/>
</dbReference>
<keyword evidence="2" id="KW-1185">Reference proteome</keyword>
<dbReference type="AlphaFoldDB" id="A0A5D2I1J3"/>
<organism evidence="1 2">
    <name type="scientific">Gossypium tomentosum</name>
    <name type="common">Hawaiian cotton</name>
    <name type="synonym">Gossypium sandvicense</name>
    <dbReference type="NCBI Taxonomy" id="34277"/>
    <lineage>
        <taxon>Eukaryota</taxon>
        <taxon>Viridiplantae</taxon>
        <taxon>Streptophyta</taxon>
        <taxon>Embryophyta</taxon>
        <taxon>Tracheophyta</taxon>
        <taxon>Spermatophyta</taxon>
        <taxon>Magnoliopsida</taxon>
        <taxon>eudicotyledons</taxon>
        <taxon>Gunneridae</taxon>
        <taxon>Pentapetalae</taxon>
        <taxon>rosids</taxon>
        <taxon>malvids</taxon>
        <taxon>Malvales</taxon>
        <taxon>Malvaceae</taxon>
        <taxon>Malvoideae</taxon>
        <taxon>Gossypium</taxon>
    </lineage>
</organism>
<accession>A0A5D2I1J3</accession>
<dbReference type="EMBL" id="CM017635">
    <property type="protein sequence ID" value="TYH35686.1"/>
    <property type="molecule type" value="Genomic_DNA"/>
</dbReference>
<evidence type="ECO:0000313" key="1">
    <source>
        <dbReference type="EMBL" id="TYH35686.1"/>
    </source>
</evidence>
<dbReference type="SUPFAM" id="SSF52172">
    <property type="entry name" value="CheY-like"/>
    <property type="match status" value="1"/>
</dbReference>
<evidence type="ECO:0008006" key="3">
    <source>
        <dbReference type="Google" id="ProtNLM"/>
    </source>
</evidence>